<feature type="transmembrane region" description="Helical" evidence="7">
    <location>
        <begin position="163"/>
        <end position="185"/>
    </location>
</feature>
<evidence type="ECO:0000256" key="6">
    <source>
        <dbReference type="ARBA" id="ARBA00023136"/>
    </source>
</evidence>
<feature type="transmembrane region" description="Helical" evidence="7">
    <location>
        <begin position="21"/>
        <end position="43"/>
    </location>
</feature>
<dbReference type="GO" id="GO:0015297">
    <property type="term" value="F:antiporter activity"/>
    <property type="evidence" value="ECO:0007669"/>
    <property type="project" value="InterPro"/>
</dbReference>
<dbReference type="STRING" id="180332.GCA_000797495_03421"/>
<dbReference type="PANTHER" id="PTHR43549:SF2">
    <property type="entry name" value="MULTIDRUG RESISTANCE PROTEIN NORM-RELATED"/>
    <property type="match status" value="1"/>
</dbReference>
<feature type="transmembrane region" description="Helical" evidence="7">
    <location>
        <begin position="313"/>
        <end position="332"/>
    </location>
</feature>
<accession>A0A4U8Q2K9</accession>
<feature type="transmembrane region" description="Helical" evidence="7">
    <location>
        <begin position="133"/>
        <end position="151"/>
    </location>
</feature>
<keyword evidence="9" id="KW-1185">Reference proteome</keyword>
<evidence type="ECO:0000256" key="4">
    <source>
        <dbReference type="ARBA" id="ARBA00022692"/>
    </source>
</evidence>
<dbReference type="Pfam" id="PF01554">
    <property type="entry name" value="MatE"/>
    <property type="match status" value="2"/>
</dbReference>
<evidence type="ECO:0000313" key="8">
    <source>
        <dbReference type="EMBL" id="TLC98132.1"/>
    </source>
</evidence>
<feature type="transmembrane region" description="Helical" evidence="7">
    <location>
        <begin position="410"/>
        <end position="433"/>
    </location>
</feature>
<evidence type="ECO:0000313" key="9">
    <source>
        <dbReference type="Proteomes" id="UP000306509"/>
    </source>
</evidence>
<feature type="transmembrane region" description="Helical" evidence="7">
    <location>
        <begin position="279"/>
        <end position="301"/>
    </location>
</feature>
<feature type="transmembrane region" description="Helical" evidence="7">
    <location>
        <begin position="352"/>
        <end position="375"/>
    </location>
</feature>
<comment type="caution">
    <text evidence="8">The sequence shown here is derived from an EMBL/GenBank/DDBJ whole genome shotgun (WGS) entry which is preliminary data.</text>
</comment>
<sequence length="592" mass="65429">MEKNNDFFIRSTFRTYLIPSILALLGTTITVLIDSVIIGNFIGEKGLAALNLVKPVYFTFMTLGSLISVGAAANASVYIGKEDRKSCDNMASLALILSLVAGLLVTIPGLAFLPAIVHGLGAQGELYKMAYDYAFVMMAGGVSVVLMYYPFNFLRVSGRPRMGVVMFMLMAVLNVVLDLVFLLVFHMGMGGMAFASVLSTAIADIAGFLFLRFPSRCFPLQKPFLVWKSMKEIVVTGSSMALNNFCNIIRTMVLNWILFRAFGNNAITAFAMTATVGSFITAVISGVSQTITPLIGVFYGEKDNTSIRTTMKMAFQSGIGIILAVTVVIIIFPQQICQMFGIQGEEVLALSVAALICYALSLALSMVNNIFIFLFFTTGRNLLANVITFFRAFGFVTLFAMLFSEAGFLMGVWSCFILAEAAAFLMMLMWVGLVRIRNNKFSGLYLLDRTFEDKGKYLSFSVPNRVEEAVDASIKINTFCKENQLDGKTAMMLSLSLEEMLVIIFDHCFEEKETQFVDIRIFLMPGTVVLRMRNGGKIFDPVLYYEKKKEQAKGKLLDDDSLGIRLIVKKAEQVSFNRTFGVNNLTIVIKAV</sequence>
<dbReference type="InterPro" id="IPR002528">
    <property type="entry name" value="MATE_fam"/>
</dbReference>
<dbReference type="AlphaFoldDB" id="A0A4U8Q2K9"/>
<name>A0A4U8Q2K9_9FIRM</name>
<dbReference type="EMBL" id="QGQD01000104">
    <property type="protein sequence ID" value="TLC98132.1"/>
    <property type="molecule type" value="Genomic_DNA"/>
</dbReference>
<reference evidence="8 9" key="1">
    <citation type="journal article" date="2019" name="Anaerobe">
        <title>Detection of Robinsoniella peoriensis in multiple bone samples of a trauma patient.</title>
        <authorList>
            <person name="Schrottner P."/>
            <person name="Hartwich K."/>
            <person name="Bunk B."/>
            <person name="Schober I."/>
            <person name="Helbig S."/>
            <person name="Rudolph W.W."/>
            <person name="Gunzer F."/>
        </authorList>
    </citation>
    <scope>NUCLEOTIDE SEQUENCE [LARGE SCALE GENOMIC DNA]</scope>
    <source>
        <strain evidence="8 9">DSM 106044</strain>
    </source>
</reference>
<keyword evidence="4 7" id="KW-0812">Transmembrane</keyword>
<evidence type="ECO:0000256" key="3">
    <source>
        <dbReference type="ARBA" id="ARBA00022475"/>
    </source>
</evidence>
<keyword evidence="5 7" id="KW-1133">Transmembrane helix</keyword>
<dbReference type="RefSeq" id="WP_161597451.1">
    <property type="nucleotide sequence ID" value="NZ_QGQD01000104.1"/>
</dbReference>
<evidence type="ECO:0000256" key="2">
    <source>
        <dbReference type="ARBA" id="ARBA00022448"/>
    </source>
</evidence>
<gene>
    <name evidence="8" type="primary">mepA_18</name>
    <name evidence="8" type="ORF">DSM106044_05038</name>
</gene>
<proteinExistence type="predicted"/>
<keyword evidence="3" id="KW-1003">Cell membrane</keyword>
<keyword evidence="6 7" id="KW-0472">Membrane</keyword>
<dbReference type="InterPro" id="IPR052031">
    <property type="entry name" value="Membrane_Transporter-Flippase"/>
</dbReference>
<dbReference type="GO" id="GO:0005886">
    <property type="term" value="C:plasma membrane"/>
    <property type="evidence" value="ECO:0007669"/>
    <property type="project" value="UniProtKB-SubCell"/>
</dbReference>
<protein>
    <submittedName>
        <fullName evidence="8">Multidrug export protein MepA</fullName>
    </submittedName>
</protein>
<dbReference type="Proteomes" id="UP000306509">
    <property type="component" value="Unassembled WGS sequence"/>
</dbReference>
<comment type="subcellular location">
    <subcellularLocation>
        <location evidence="1">Cell membrane</location>
        <topology evidence="1">Multi-pass membrane protein</topology>
    </subcellularLocation>
</comment>
<evidence type="ECO:0000256" key="5">
    <source>
        <dbReference type="ARBA" id="ARBA00022989"/>
    </source>
</evidence>
<feature type="transmembrane region" description="Helical" evidence="7">
    <location>
        <begin position="55"/>
        <end position="79"/>
    </location>
</feature>
<dbReference type="GO" id="GO:0042910">
    <property type="term" value="F:xenobiotic transmembrane transporter activity"/>
    <property type="evidence" value="ECO:0007669"/>
    <property type="project" value="InterPro"/>
</dbReference>
<feature type="transmembrane region" description="Helical" evidence="7">
    <location>
        <begin position="91"/>
        <end position="113"/>
    </location>
</feature>
<dbReference type="PANTHER" id="PTHR43549">
    <property type="entry name" value="MULTIDRUG RESISTANCE PROTEIN YPNP-RELATED"/>
    <property type="match status" value="1"/>
</dbReference>
<feature type="transmembrane region" description="Helical" evidence="7">
    <location>
        <begin position="191"/>
        <end position="213"/>
    </location>
</feature>
<evidence type="ECO:0000256" key="7">
    <source>
        <dbReference type="SAM" id="Phobius"/>
    </source>
</evidence>
<keyword evidence="2" id="KW-0813">Transport</keyword>
<organism evidence="8 9">
    <name type="scientific">Robinsoniella peoriensis</name>
    <dbReference type="NCBI Taxonomy" id="180332"/>
    <lineage>
        <taxon>Bacteria</taxon>
        <taxon>Bacillati</taxon>
        <taxon>Bacillota</taxon>
        <taxon>Clostridia</taxon>
        <taxon>Lachnospirales</taxon>
        <taxon>Lachnospiraceae</taxon>
        <taxon>Robinsoniella</taxon>
    </lineage>
</organism>
<feature type="transmembrane region" description="Helical" evidence="7">
    <location>
        <begin position="382"/>
        <end position="404"/>
    </location>
</feature>
<evidence type="ECO:0000256" key="1">
    <source>
        <dbReference type="ARBA" id="ARBA00004651"/>
    </source>
</evidence>